<dbReference type="EMBL" id="CAADEW010000109">
    <property type="protein sequence ID" value="VFJ60931.1"/>
    <property type="molecule type" value="Genomic_DNA"/>
</dbReference>
<sequence>MGTSRLESKEEVSLVPKLLLGNPSGEALLPEAAVIPLAGHERDEDGEEPWGRGRIRGKGKWGFQAGKQELPETAFPSRSLGTSGTIYGNERTFRSAFRNATEDVPYTGPPRTNEP</sequence>
<proteinExistence type="predicted"/>
<reference evidence="2" key="1">
    <citation type="submission" date="2019-02" db="EMBL/GenBank/DDBJ databases">
        <authorList>
            <person name="Gruber-Vodicka R. H."/>
            <person name="Seah K. B. B."/>
        </authorList>
    </citation>
    <scope>NUCLEOTIDE SEQUENCE</scope>
    <source>
        <strain evidence="2">BECK_BZ15</strain>
    </source>
</reference>
<dbReference type="AlphaFoldDB" id="A0A450T305"/>
<organism evidence="2">
    <name type="scientific">Candidatus Kentrum sp. FW</name>
    <dbReference type="NCBI Taxonomy" id="2126338"/>
    <lineage>
        <taxon>Bacteria</taxon>
        <taxon>Pseudomonadati</taxon>
        <taxon>Pseudomonadota</taxon>
        <taxon>Gammaproteobacteria</taxon>
        <taxon>Candidatus Kentrum</taxon>
    </lineage>
</organism>
<gene>
    <name evidence="2" type="ORF">BECKFW1821A_GA0114235_110913</name>
</gene>
<evidence type="ECO:0000256" key="1">
    <source>
        <dbReference type="SAM" id="MobiDB-lite"/>
    </source>
</evidence>
<evidence type="ECO:0000313" key="2">
    <source>
        <dbReference type="EMBL" id="VFJ60931.1"/>
    </source>
</evidence>
<feature type="region of interest" description="Disordered" evidence="1">
    <location>
        <begin position="39"/>
        <end position="59"/>
    </location>
</feature>
<protein>
    <submittedName>
        <fullName evidence="2">Uncharacterized protein</fullName>
    </submittedName>
</protein>
<accession>A0A450T305</accession>
<name>A0A450T305_9GAMM</name>